<evidence type="ECO:0000313" key="2">
    <source>
        <dbReference type="EMBL" id="KAE8374445.1"/>
    </source>
</evidence>
<sequence length="319" mass="35747">MDGAFGRCIASPLFTFSVGPNQREFTLHSGPLADLSPALHALMNGEMIEAKVRRAEWPDVDEDTFIRLAEYAYLRDYTPPMCSRRSSNTNGYPEKALEDSTEDLINATYQKSKKKGLTRISNGNHDDEPPPSVVETSPPVIAPPAPAPHGGQIVVEEPALGGLELPLRERIIWSRHLCYKFSSINFSLDTHEMAAKAFAPQGNKRTEEDFTPVFLGHARLYVLADKYGIEPLQQLVLHKLKQTLQNFKLCAENVTDIAELVRFTYANTPCLVTRKDQLRTLVTMFIVYSLGRLGDDESFQDLLGEGGDFVVDFWQAVWV</sequence>
<organism evidence="2 3">
    <name type="scientific">Aspergillus bertholletiae</name>
    <dbReference type="NCBI Taxonomy" id="1226010"/>
    <lineage>
        <taxon>Eukaryota</taxon>
        <taxon>Fungi</taxon>
        <taxon>Dikarya</taxon>
        <taxon>Ascomycota</taxon>
        <taxon>Pezizomycotina</taxon>
        <taxon>Eurotiomycetes</taxon>
        <taxon>Eurotiomycetidae</taxon>
        <taxon>Eurotiales</taxon>
        <taxon>Aspergillaceae</taxon>
        <taxon>Aspergillus</taxon>
        <taxon>Aspergillus subgen. Circumdati</taxon>
    </lineage>
</organism>
<name>A0A5N7AX61_9EURO</name>
<evidence type="ECO:0000256" key="1">
    <source>
        <dbReference type="SAM" id="MobiDB-lite"/>
    </source>
</evidence>
<protein>
    <recommendedName>
        <fullName evidence="4">BTB domain-containing protein</fullName>
    </recommendedName>
</protein>
<dbReference type="OrthoDB" id="9997739at2759"/>
<dbReference type="PANTHER" id="PTHR47843">
    <property type="entry name" value="BTB DOMAIN-CONTAINING PROTEIN-RELATED"/>
    <property type="match status" value="1"/>
</dbReference>
<reference evidence="2 3" key="1">
    <citation type="submission" date="2019-04" db="EMBL/GenBank/DDBJ databases">
        <title>Friends and foes A comparative genomics studyof 23 Aspergillus species from section Flavi.</title>
        <authorList>
            <consortium name="DOE Joint Genome Institute"/>
            <person name="Kjaerbolling I."/>
            <person name="Vesth T."/>
            <person name="Frisvad J.C."/>
            <person name="Nybo J.L."/>
            <person name="Theobald S."/>
            <person name="Kildgaard S."/>
            <person name="Isbrandt T."/>
            <person name="Kuo A."/>
            <person name="Sato A."/>
            <person name="Lyhne E.K."/>
            <person name="Kogle M.E."/>
            <person name="Wiebenga A."/>
            <person name="Kun R.S."/>
            <person name="Lubbers R.J."/>
            <person name="Makela M.R."/>
            <person name="Barry K."/>
            <person name="Chovatia M."/>
            <person name="Clum A."/>
            <person name="Daum C."/>
            <person name="Haridas S."/>
            <person name="He G."/>
            <person name="LaButti K."/>
            <person name="Lipzen A."/>
            <person name="Mondo S."/>
            <person name="Riley R."/>
            <person name="Salamov A."/>
            <person name="Simmons B.A."/>
            <person name="Magnuson J.K."/>
            <person name="Henrissat B."/>
            <person name="Mortensen U.H."/>
            <person name="Larsen T.O."/>
            <person name="Devries R.P."/>
            <person name="Grigoriev I.V."/>
            <person name="Machida M."/>
            <person name="Baker S.E."/>
            <person name="Andersen M.R."/>
        </authorList>
    </citation>
    <scope>NUCLEOTIDE SEQUENCE [LARGE SCALE GENOMIC DNA]</scope>
    <source>
        <strain evidence="2 3">IBT 29228</strain>
    </source>
</reference>
<dbReference type="EMBL" id="ML736284">
    <property type="protein sequence ID" value="KAE8374445.1"/>
    <property type="molecule type" value="Genomic_DNA"/>
</dbReference>
<dbReference type="AlphaFoldDB" id="A0A5N7AX61"/>
<dbReference type="Proteomes" id="UP000326198">
    <property type="component" value="Unassembled WGS sequence"/>
</dbReference>
<dbReference type="Gene3D" id="3.30.710.10">
    <property type="entry name" value="Potassium Channel Kv1.1, Chain A"/>
    <property type="match status" value="1"/>
</dbReference>
<accession>A0A5N7AX61</accession>
<dbReference type="SUPFAM" id="SSF54695">
    <property type="entry name" value="POZ domain"/>
    <property type="match status" value="1"/>
</dbReference>
<gene>
    <name evidence="2" type="ORF">BDV26DRAFT_42727</name>
</gene>
<evidence type="ECO:0008006" key="4">
    <source>
        <dbReference type="Google" id="ProtNLM"/>
    </source>
</evidence>
<proteinExistence type="predicted"/>
<evidence type="ECO:0000313" key="3">
    <source>
        <dbReference type="Proteomes" id="UP000326198"/>
    </source>
</evidence>
<keyword evidence="3" id="KW-1185">Reference proteome</keyword>
<feature type="region of interest" description="Disordered" evidence="1">
    <location>
        <begin position="114"/>
        <end position="136"/>
    </location>
</feature>
<dbReference type="InterPro" id="IPR011333">
    <property type="entry name" value="SKP1/BTB/POZ_sf"/>
</dbReference>